<protein>
    <submittedName>
        <fullName evidence="1">Uncharacterized protein</fullName>
    </submittedName>
</protein>
<name>A0A1J5RUC5_9ZZZZ</name>
<reference evidence="1" key="1">
    <citation type="submission" date="2016-10" db="EMBL/GenBank/DDBJ databases">
        <title>Sequence of Gallionella enrichment culture.</title>
        <authorList>
            <person name="Poehlein A."/>
            <person name="Muehling M."/>
            <person name="Daniel R."/>
        </authorList>
    </citation>
    <scope>NUCLEOTIDE SEQUENCE</scope>
</reference>
<evidence type="ECO:0000313" key="1">
    <source>
        <dbReference type="EMBL" id="OIQ99282.1"/>
    </source>
</evidence>
<sequence>MNRRGHPLSLLACNIWLSDAAALARGQPLYPARTVPQYPTEFAVEIDRHVARALGLDRNAAVLATRLQQMEQVP</sequence>
<organism evidence="1">
    <name type="scientific">mine drainage metagenome</name>
    <dbReference type="NCBI Taxonomy" id="410659"/>
    <lineage>
        <taxon>unclassified sequences</taxon>
        <taxon>metagenomes</taxon>
        <taxon>ecological metagenomes</taxon>
    </lineage>
</organism>
<proteinExistence type="predicted"/>
<gene>
    <name evidence="1" type="ORF">GALL_186910</name>
</gene>
<comment type="caution">
    <text evidence="1">The sequence shown here is derived from an EMBL/GenBank/DDBJ whole genome shotgun (WGS) entry which is preliminary data.</text>
</comment>
<dbReference type="EMBL" id="MLJW01000108">
    <property type="protein sequence ID" value="OIQ99282.1"/>
    <property type="molecule type" value="Genomic_DNA"/>
</dbReference>
<accession>A0A1J5RUC5</accession>
<dbReference type="AlphaFoldDB" id="A0A1J5RUC5"/>